<evidence type="ECO:0000313" key="7">
    <source>
        <dbReference type="Proteomes" id="UP000015525"/>
    </source>
</evidence>
<dbReference type="Gene3D" id="1.20.1250.20">
    <property type="entry name" value="MFS general substrate transporter like domains"/>
    <property type="match status" value="1"/>
</dbReference>
<feature type="transmembrane region" description="Helical" evidence="4">
    <location>
        <begin position="149"/>
        <end position="170"/>
    </location>
</feature>
<reference evidence="6 7" key="1">
    <citation type="journal article" date="2013" name="Genome Announc.">
        <title>Draft Genome Sequence of Sphingobium quisquiliarum Strain P25T, a Novel Hexachlorocyclohexane (HCH)-Degrading Bacterium Isolated from an HCH Dumpsite.</title>
        <authorList>
            <person name="Kumar Singh A."/>
            <person name="Sangwan N."/>
            <person name="Sharma A."/>
            <person name="Gupta V."/>
            <person name="Khurana J.P."/>
            <person name="Lal R."/>
        </authorList>
    </citation>
    <scope>NUCLEOTIDE SEQUENCE [LARGE SCALE GENOMIC DNA]</scope>
    <source>
        <strain evidence="6 7">P25</strain>
    </source>
</reference>
<evidence type="ECO:0000256" key="1">
    <source>
        <dbReference type="ARBA" id="ARBA00022692"/>
    </source>
</evidence>
<dbReference type="PROSITE" id="PS50850">
    <property type="entry name" value="MFS"/>
    <property type="match status" value="1"/>
</dbReference>
<organism evidence="6 7">
    <name type="scientific">Sphingobium quisquiliarum P25</name>
    <dbReference type="NCBI Taxonomy" id="1329909"/>
    <lineage>
        <taxon>Bacteria</taxon>
        <taxon>Pseudomonadati</taxon>
        <taxon>Pseudomonadota</taxon>
        <taxon>Alphaproteobacteria</taxon>
        <taxon>Sphingomonadales</taxon>
        <taxon>Sphingomonadaceae</taxon>
        <taxon>Sphingobium</taxon>
    </lineage>
</organism>
<dbReference type="RefSeq" id="WP_021239330.1">
    <property type="nucleotide sequence ID" value="NZ_ATHO01000145.1"/>
</dbReference>
<dbReference type="InterPro" id="IPR036259">
    <property type="entry name" value="MFS_trans_sf"/>
</dbReference>
<feature type="transmembrane region" description="Helical" evidence="4">
    <location>
        <begin position="264"/>
        <end position="286"/>
    </location>
</feature>
<protein>
    <recommendedName>
        <fullName evidence="5">Major facilitator superfamily (MFS) profile domain-containing protein</fullName>
    </recommendedName>
</protein>
<dbReference type="PANTHER" id="PTHR11360">
    <property type="entry name" value="MONOCARBOXYLATE TRANSPORTER"/>
    <property type="match status" value="1"/>
</dbReference>
<proteinExistence type="predicted"/>
<feature type="transmembrane region" description="Helical" evidence="4">
    <location>
        <begin position="89"/>
        <end position="108"/>
    </location>
</feature>
<feature type="transmembrane region" description="Helical" evidence="4">
    <location>
        <begin position="28"/>
        <end position="49"/>
    </location>
</feature>
<dbReference type="Proteomes" id="UP000015525">
    <property type="component" value="Unassembled WGS sequence"/>
</dbReference>
<dbReference type="SUPFAM" id="SSF103473">
    <property type="entry name" value="MFS general substrate transporter"/>
    <property type="match status" value="1"/>
</dbReference>
<keyword evidence="7" id="KW-1185">Reference proteome</keyword>
<name>T0HTC6_9SPHN</name>
<sequence length="419" mass="42752">MHAGQQANMSAAAVAGQGRARWMVFRAFLTQNVAVGCAFGGYGVTVLPLQEQFGASRGTATLGLALCVLVMGLAGPLIGTMIARIGLRWTMMAGAILSGTGYALLAAAPGMTAVLLLYALPIGFGMAMLGSFPSSVLASNWFPHNPGPALGVTNMPLFVAILPMVGLVLISDHGLPAFYLTLAAIHVLLLPVIHGVSDGPVLRGDPKPDAHGHITHEIPSARAVLAHPAFWAMCLGAGYLNAAGITGVSHLVAFAMERGVPGGAAALLLSIMGGASILGSLLSGVLCGRIGPALTLTLIACGICVSWVILLSTIAYPAMIPAALLVGMSGAAVFPAVNMLSSRLFGQHSLPRVIGLFGLATLPLTFCLPPLAGVLHDAAGGYGPVVWVIIAGSGAAAFLFLMMRREALSSSRIENTARA</sequence>
<dbReference type="EMBL" id="ATHO01000145">
    <property type="protein sequence ID" value="EQB02575.1"/>
    <property type="molecule type" value="Genomic_DNA"/>
</dbReference>
<dbReference type="AlphaFoldDB" id="T0HTC6"/>
<dbReference type="GO" id="GO:0022857">
    <property type="term" value="F:transmembrane transporter activity"/>
    <property type="evidence" value="ECO:0007669"/>
    <property type="project" value="InterPro"/>
</dbReference>
<accession>T0HTC6</accession>
<dbReference type="InterPro" id="IPR020846">
    <property type="entry name" value="MFS_dom"/>
</dbReference>
<feature type="transmembrane region" description="Helical" evidence="4">
    <location>
        <begin position="61"/>
        <end position="83"/>
    </location>
</feature>
<feature type="transmembrane region" description="Helical" evidence="4">
    <location>
        <begin position="353"/>
        <end position="372"/>
    </location>
</feature>
<dbReference type="InterPro" id="IPR050327">
    <property type="entry name" value="Proton-linked_MCT"/>
</dbReference>
<gene>
    <name evidence="6" type="ORF">L288_16400</name>
</gene>
<feature type="transmembrane region" description="Helical" evidence="4">
    <location>
        <begin position="293"/>
        <end position="316"/>
    </location>
</feature>
<keyword evidence="1 4" id="KW-0812">Transmembrane</keyword>
<feature type="transmembrane region" description="Helical" evidence="4">
    <location>
        <begin position="115"/>
        <end position="137"/>
    </location>
</feature>
<evidence type="ECO:0000259" key="5">
    <source>
        <dbReference type="PROSITE" id="PS50850"/>
    </source>
</evidence>
<dbReference type="PATRIC" id="fig|1329909.3.peg.3157"/>
<evidence type="ECO:0000256" key="4">
    <source>
        <dbReference type="SAM" id="Phobius"/>
    </source>
</evidence>
<dbReference type="PANTHER" id="PTHR11360:SF284">
    <property type="entry name" value="EG:103B4.3 PROTEIN-RELATED"/>
    <property type="match status" value="1"/>
</dbReference>
<evidence type="ECO:0000256" key="2">
    <source>
        <dbReference type="ARBA" id="ARBA00022989"/>
    </source>
</evidence>
<evidence type="ECO:0000256" key="3">
    <source>
        <dbReference type="ARBA" id="ARBA00023136"/>
    </source>
</evidence>
<dbReference type="InterPro" id="IPR011701">
    <property type="entry name" value="MFS"/>
</dbReference>
<keyword evidence="2 4" id="KW-1133">Transmembrane helix</keyword>
<feature type="transmembrane region" description="Helical" evidence="4">
    <location>
        <begin position="177"/>
        <end position="196"/>
    </location>
</feature>
<feature type="transmembrane region" description="Helical" evidence="4">
    <location>
        <begin position="384"/>
        <end position="403"/>
    </location>
</feature>
<dbReference type="Pfam" id="PF07690">
    <property type="entry name" value="MFS_1"/>
    <property type="match status" value="1"/>
</dbReference>
<feature type="domain" description="Major facilitator superfamily (MFS) profile" evidence="5">
    <location>
        <begin position="20"/>
        <end position="409"/>
    </location>
</feature>
<evidence type="ECO:0000313" key="6">
    <source>
        <dbReference type="EMBL" id="EQB02575.1"/>
    </source>
</evidence>
<keyword evidence="3 4" id="KW-0472">Membrane</keyword>
<feature type="transmembrane region" description="Helical" evidence="4">
    <location>
        <begin position="322"/>
        <end position="341"/>
    </location>
</feature>
<comment type="caution">
    <text evidence="6">The sequence shown here is derived from an EMBL/GenBank/DDBJ whole genome shotgun (WGS) entry which is preliminary data.</text>
</comment>